<dbReference type="Proteomes" id="UP000321899">
    <property type="component" value="Unassembled WGS sequence"/>
</dbReference>
<accession>A0A5Q4VGD3</accession>
<comment type="caution">
    <text evidence="1">The sequence shown here is derived from an EMBL/GenBank/DDBJ whole genome shotgun (WGS) entry which is preliminary data.</text>
</comment>
<reference evidence="1 2" key="1">
    <citation type="submission" date="2019-06" db="EMBL/GenBank/DDBJ databases">
        <title>Desulfobotulus mexicanus sp. nov., a novel sulfate-reducing bacterium isolated from the sediment of an alkaline crater lake in Mexico.</title>
        <authorList>
            <person name="Hirschler-Rea A."/>
        </authorList>
    </citation>
    <scope>NUCLEOTIDE SEQUENCE [LARGE SCALE GENOMIC DNA]</scope>
    <source>
        <strain evidence="1 2">PAR22N</strain>
    </source>
</reference>
<name>A0A5Q4VGD3_9BACT</name>
<sequence>MTDSPEKLFSPGRGIDVVFNLNSLSPLVRASIIYDATYTKNELIIAQTTPRILPNTSFDEMHVTTLVIGEKREKKRLGLKCKISGISRDYALSKDTKEEAVFIEYMGKISEVNIRSAFRMSPGKNYSIFAKIILKDREYTFGKDFSILDLSITGIGIVVPKKTADRANPLLKTETGTTFTLGMALKHSEDEKVIIEKVACIASIARINTHFNENAALVGLQFLKMKPESEEILSRFIHHAQLDQIRQLNRYQS</sequence>
<evidence type="ECO:0000313" key="2">
    <source>
        <dbReference type="Proteomes" id="UP000321899"/>
    </source>
</evidence>
<evidence type="ECO:0000313" key="1">
    <source>
        <dbReference type="EMBL" id="TYT75936.1"/>
    </source>
</evidence>
<keyword evidence="2" id="KW-1185">Reference proteome</keyword>
<gene>
    <name evidence="1" type="ORF">FIM25_03310</name>
</gene>
<proteinExistence type="predicted"/>
<dbReference type="AlphaFoldDB" id="A0A5Q4VGD3"/>
<dbReference type="RefSeq" id="WP_139446259.1">
    <property type="nucleotide sequence ID" value="NZ_VDMB01000002.1"/>
</dbReference>
<protein>
    <submittedName>
        <fullName evidence="1">PilZ domain-containing protein</fullName>
    </submittedName>
</protein>
<organism evidence="1 2">
    <name type="scientific">Desulfobotulus mexicanus</name>
    <dbReference type="NCBI Taxonomy" id="2586642"/>
    <lineage>
        <taxon>Bacteria</taxon>
        <taxon>Pseudomonadati</taxon>
        <taxon>Thermodesulfobacteriota</taxon>
        <taxon>Desulfobacteria</taxon>
        <taxon>Desulfobacterales</taxon>
        <taxon>Desulfobacteraceae</taxon>
        <taxon>Desulfobotulus</taxon>
    </lineage>
</organism>
<dbReference type="OrthoDB" id="5414273at2"/>
<dbReference type="EMBL" id="VDMB01000002">
    <property type="protein sequence ID" value="TYT75936.1"/>
    <property type="molecule type" value="Genomic_DNA"/>
</dbReference>
<dbReference type="Gene3D" id="2.40.10.220">
    <property type="entry name" value="predicted glycosyltransferase like domains"/>
    <property type="match status" value="1"/>
</dbReference>